<feature type="compositionally biased region" description="Polar residues" evidence="1">
    <location>
        <begin position="202"/>
        <end position="215"/>
    </location>
</feature>
<name>A0A0C3KAN6_9AGAM</name>
<feature type="region of interest" description="Disordered" evidence="1">
    <location>
        <begin position="141"/>
        <end position="162"/>
    </location>
</feature>
<proteinExistence type="predicted"/>
<accession>A0A0C3KAN6</accession>
<dbReference type="Proteomes" id="UP000054248">
    <property type="component" value="Unassembled WGS sequence"/>
</dbReference>
<keyword evidence="3" id="KW-1185">Reference proteome</keyword>
<evidence type="ECO:0000313" key="2">
    <source>
        <dbReference type="EMBL" id="KIO18473.1"/>
    </source>
</evidence>
<dbReference type="EMBL" id="KN823284">
    <property type="protein sequence ID" value="KIO18473.1"/>
    <property type="molecule type" value="Genomic_DNA"/>
</dbReference>
<sequence>MEQEGDPSVYRLDAIPPKVKVLVFFVEGLALVAAEVDGTFRFGAGGDGLEVLGAMNLLFQSVKTLLCTKMIQLGVRGIRFGQKKRVEGQGNKSPTPHLGRLGIHIIICDWACCLTPGGDRVQRLLPDQNAHILGRKEYPRDIVPQDCSPRGGSRPAPLGSLPIRCSRGKKTLSVRLSNDKGYGGDEDCLIDEERDSHDRENSFPQNTPKQGSKQSPGGVAKAAHPRGPRVPNPK</sequence>
<feature type="region of interest" description="Disordered" evidence="1">
    <location>
        <begin position="175"/>
        <end position="234"/>
    </location>
</feature>
<evidence type="ECO:0000256" key="1">
    <source>
        <dbReference type="SAM" id="MobiDB-lite"/>
    </source>
</evidence>
<dbReference type="HOGENOM" id="CLU_1185782_0_0_1"/>
<gene>
    <name evidence="2" type="ORF">M407DRAFT_11871</name>
</gene>
<organism evidence="2 3">
    <name type="scientific">Tulasnella calospora MUT 4182</name>
    <dbReference type="NCBI Taxonomy" id="1051891"/>
    <lineage>
        <taxon>Eukaryota</taxon>
        <taxon>Fungi</taxon>
        <taxon>Dikarya</taxon>
        <taxon>Basidiomycota</taxon>
        <taxon>Agaricomycotina</taxon>
        <taxon>Agaricomycetes</taxon>
        <taxon>Cantharellales</taxon>
        <taxon>Tulasnellaceae</taxon>
        <taxon>Tulasnella</taxon>
    </lineage>
</organism>
<dbReference type="AlphaFoldDB" id="A0A0C3KAN6"/>
<feature type="compositionally biased region" description="Acidic residues" evidence="1">
    <location>
        <begin position="184"/>
        <end position="193"/>
    </location>
</feature>
<protein>
    <submittedName>
        <fullName evidence="2">Uncharacterized protein</fullName>
    </submittedName>
</protein>
<reference evidence="3" key="2">
    <citation type="submission" date="2015-01" db="EMBL/GenBank/DDBJ databases">
        <title>Evolutionary Origins and Diversification of the Mycorrhizal Mutualists.</title>
        <authorList>
            <consortium name="DOE Joint Genome Institute"/>
            <consortium name="Mycorrhizal Genomics Consortium"/>
            <person name="Kohler A."/>
            <person name="Kuo A."/>
            <person name="Nagy L.G."/>
            <person name="Floudas D."/>
            <person name="Copeland A."/>
            <person name="Barry K.W."/>
            <person name="Cichocki N."/>
            <person name="Veneault-Fourrey C."/>
            <person name="LaButti K."/>
            <person name="Lindquist E.A."/>
            <person name="Lipzen A."/>
            <person name="Lundell T."/>
            <person name="Morin E."/>
            <person name="Murat C."/>
            <person name="Riley R."/>
            <person name="Ohm R."/>
            <person name="Sun H."/>
            <person name="Tunlid A."/>
            <person name="Henrissat B."/>
            <person name="Grigoriev I.V."/>
            <person name="Hibbett D.S."/>
            <person name="Martin F."/>
        </authorList>
    </citation>
    <scope>NUCLEOTIDE SEQUENCE [LARGE SCALE GENOMIC DNA]</scope>
    <source>
        <strain evidence="3">MUT 4182</strain>
    </source>
</reference>
<evidence type="ECO:0000313" key="3">
    <source>
        <dbReference type="Proteomes" id="UP000054248"/>
    </source>
</evidence>
<reference evidence="2 3" key="1">
    <citation type="submission" date="2014-04" db="EMBL/GenBank/DDBJ databases">
        <authorList>
            <consortium name="DOE Joint Genome Institute"/>
            <person name="Kuo A."/>
            <person name="Girlanda M."/>
            <person name="Perotto S."/>
            <person name="Kohler A."/>
            <person name="Nagy L.G."/>
            <person name="Floudas D."/>
            <person name="Copeland A."/>
            <person name="Barry K.W."/>
            <person name="Cichocki N."/>
            <person name="Veneault-Fourrey C."/>
            <person name="LaButti K."/>
            <person name="Lindquist E.A."/>
            <person name="Lipzen A."/>
            <person name="Lundell T."/>
            <person name="Morin E."/>
            <person name="Murat C."/>
            <person name="Sun H."/>
            <person name="Tunlid A."/>
            <person name="Henrissat B."/>
            <person name="Grigoriev I.V."/>
            <person name="Hibbett D.S."/>
            <person name="Martin F."/>
            <person name="Nordberg H.P."/>
            <person name="Cantor M.N."/>
            <person name="Hua S.X."/>
        </authorList>
    </citation>
    <scope>NUCLEOTIDE SEQUENCE [LARGE SCALE GENOMIC DNA]</scope>
    <source>
        <strain evidence="2 3">MUT 4182</strain>
    </source>
</reference>